<gene>
    <name evidence="2" type="ORF">MAR_005542</name>
</gene>
<dbReference type="Proteomes" id="UP001164746">
    <property type="component" value="Chromosome 9"/>
</dbReference>
<sequence length="338" mass="37865">GVHTQGLFKEVDSICIGKCLAEKDWEFNGVCPQTFCDWQCAVQRLAFRTGYPVGTEYHCALNYHNRNEYIETWAVVQNCSKVCDKCNDSWYYNNKESTPSNIYHTCTLVKVNRCTLENHKLSCGIPWEDRTESDGFCRCDYKHGYAPFNGNVPMCFYSMEECDIKKCPSGHELVSIAFRSVHKGITMKTPQDNACQLKVPETTPTTLNVTVQTPSETTHGPPVVRTTVPETSPTRLKVTVQTPSETTHGPPVVTTTVPETSHTRLKVTVQTPSETTHGPPVVTTTVPETTPTPSISVTVFGIVSSITLLLILLISVGLILYIRKRTKTEHVRWYPMDI</sequence>
<reference evidence="2" key="1">
    <citation type="submission" date="2022-11" db="EMBL/GenBank/DDBJ databases">
        <title>Centuries of genome instability and evolution in soft-shell clam transmissible cancer (bioRxiv).</title>
        <authorList>
            <person name="Hart S.F.M."/>
            <person name="Yonemitsu M.A."/>
            <person name="Giersch R.M."/>
            <person name="Beal B.F."/>
            <person name="Arriagada G."/>
            <person name="Davis B.W."/>
            <person name="Ostrander E.A."/>
            <person name="Goff S.P."/>
            <person name="Metzger M.J."/>
        </authorList>
    </citation>
    <scope>NUCLEOTIDE SEQUENCE</scope>
    <source>
        <strain evidence="2">MELC-2E11</strain>
        <tissue evidence="2">Siphon/mantle</tissue>
    </source>
</reference>
<keyword evidence="1" id="KW-1133">Transmembrane helix</keyword>
<name>A0ABY7F1H9_MYAAR</name>
<evidence type="ECO:0000256" key="1">
    <source>
        <dbReference type="SAM" id="Phobius"/>
    </source>
</evidence>
<proteinExistence type="predicted"/>
<keyword evidence="1" id="KW-0472">Membrane</keyword>
<feature type="transmembrane region" description="Helical" evidence="1">
    <location>
        <begin position="299"/>
        <end position="322"/>
    </location>
</feature>
<feature type="non-terminal residue" evidence="2">
    <location>
        <position position="1"/>
    </location>
</feature>
<keyword evidence="1" id="KW-0812">Transmembrane</keyword>
<accession>A0ABY7F1H9</accession>
<organism evidence="2 3">
    <name type="scientific">Mya arenaria</name>
    <name type="common">Soft-shell clam</name>
    <dbReference type="NCBI Taxonomy" id="6604"/>
    <lineage>
        <taxon>Eukaryota</taxon>
        <taxon>Metazoa</taxon>
        <taxon>Spiralia</taxon>
        <taxon>Lophotrochozoa</taxon>
        <taxon>Mollusca</taxon>
        <taxon>Bivalvia</taxon>
        <taxon>Autobranchia</taxon>
        <taxon>Heteroconchia</taxon>
        <taxon>Euheterodonta</taxon>
        <taxon>Imparidentia</taxon>
        <taxon>Neoheterodontei</taxon>
        <taxon>Myida</taxon>
        <taxon>Myoidea</taxon>
        <taxon>Myidae</taxon>
        <taxon>Mya</taxon>
    </lineage>
</organism>
<dbReference type="EMBL" id="CP111020">
    <property type="protein sequence ID" value="WAR15437.1"/>
    <property type="molecule type" value="Genomic_DNA"/>
</dbReference>
<evidence type="ECO:0000313" key="2">
    <source>
        <dbReference type="EMBL" id="WAR15437.1"/>
    </source>
</evidence>
<evidence type="ECO:0000313" key="3">
    <source>
        <dbReference type="Proteomes" id="UP001164746"/>
    </source>
</evidence>
<keyword evidence="3" id="KW-1185">Reference proteome</keyword>
<protein>
    <submittedName>
        <fullName evidence="2">Uncharacterized protein</fullName>
    </submittedName>
</protein>